<keyword evidence="2" id="KW-0819">tRNA processing</keyword>
<evidence type="ECO:0000313" key="5">
    <source>
        <dbReference type="Proteomes" id="UP000077202"/>
    </source>
</evidence>
<gene>
    <name evidence="4" type="ORF">AXG93_1154s1800</name>
</gene>
<dbReference type="Proteomes" id="UP000077202">
    <property type="component" value="Unassembled WGS sequence"/>
</dbReference>
<sequence length="330" mass="36830">MNFKKDVSVASWESEKGLAEVTVKKGKLWCSMGIIRSSKLYCNIEESMYLAGLGSLVMLNDERIMSDDEICSLLLFPGHGCSWAAYQTFAYLKRLGYIVGRYDVLWTTSRKQEKFPSLQSDVETDLSSKAEELILPSNTLKSVVKSSSREVQFPLSDTMDEVNCDMILTRTGAESSMNPSLEEKYGNDSASLPCDIGRSNYPREDSEAGLEDLQSLSVLNLNKDEDTSLSVLNLKKDEDTCDQPMFDVFLPNGRFKKSVPGPPTFRLCMSSNHPPKPSDIRTMEHNCGGVPFKYVVVECGHISIFSFDTDIPGRSKQGEGTLSRVQHLSY</sequence>
<proteinExistence type="inferred from homology"/>
<feature type="domain" description="tRNA-splicing endonuclease subunit Sen54 N-terminal" evidence="3">
    <location>
        <begin position="4"/>
        <end position="58"/>
    </location>
</feature>
<evidence type="ECO:0000313" key="4">
    <source>
        <dbReference type="EMBL" id="OAE35724.1"/>
    </source>
</evidence>
<name>A0A176WSB0_MARPO</name>
<dbReference type="AlphaFoldDB" id="A0A176WSB0"/>
<dbReference type="GO" id="GO:0000379">
    <property type="term" value="P:tRNA-type intron splice site recognition and cleavage"/>
    <property type="evidence" value="ECO:0007669"/>
    <property type="project" value="TreeGrafter"/>
</dbReference>
<reference evidence="4" key="1">
    <citation type="submission" date="2016-03" db="EMBL/GenBank/DDBJ databases">
        <title>Mechanisms controlling the formation of the plant cell surface in tip-growing cells are functionally conserved among land plants.</title>
        <authorList>
            <person name="Honkanen S."/>
            <person name="Jones V.A."/>
            <person name="Morieri G."/>
            <person name="Champion C."/>
            <person name="Hetherington A.J."/>
            <person name="Kelly S."/>
            <person name="Saint-Marcoux D."/>
            <person name="Proust H."/>
            <person name="Prescott H."/>
            <person name="Dolan L."/>
        </authorList>
    </citation>
    <scope>NUCLEOTIDE SEQUENCE [LARGE SCALE GENOMIC DNA]</scope>
    <source>
        <tissue evidence="4">Whole gametophyte</tissue>
    </source>
</reference>
<dbReference type="PANTHER" id="PTHR21027">
    <property type="entry name" value="TRNA-SPLICING ENDONUCLEASE SUBUNIT SEN54"/>
    <property type="match status" value="1"/>
</dbReference>
<dbReference type="InterPro" id="IPR024336">
    <property type="entry name" value="tRNA_splic_suSen54_N"/>
</dbReference>
<dbReference type="GO" id="GO:0000214">
    <property type="term" value="C:tRNA-intron endonuclease complex"/>
    <property type="evidence" value="ECO:0007669"/>
    <property type="project" value="TreeGrafter"/>
</dbReference>
<dbReference type="EMBL" id="LVLJ01000095">
    <property type="protein sequence ID" value="OAE35724.1"/>
    <property type="molecule type" value="Genomic_DNA"/>
</dbReference>
<evidence type="ECO:0000256" key="2">
    <source>
        <dbReference type="ARBA" id="ARBA00022694"/>
    </source>
</evidence>
<dbReference type="Pfam" id="PF12928">
    <property type="entry name" value="tRNA_int_end_N2"/>
    <property type="match status" value="1"/>
</dbReference>
<accession>A0A176WSB0</accession>
<evidence type="ECO:0000256" key="1">
    <source>
        <dbReference type="ARBA" id="ARBA00005736"/>
    </source>
</evidence>
<dbReference type="InterPro" id="IPR024337">
    <property type="entry name" value="tRNA_splic_suSen54"/>
</dbReference>
<evidence type="ECO:0000259" key="3">
    <source>
        <dbReference type="Pfam" id="PF12928"/>
    </source>
</evidence>
<protein>
    <recommendedName>
        <fullName evidence="3">tRNA-splicing endonuclease subunit Sen54 N-terminal domain-containing protein</fullName>
    </recommendedName>
</protein>
<comment type="similarity">
    <text evidence="1">Belongs to the SEN54 family.</text>
</comment>
<comment type="caution">
    <text evidence="4">The sequence shown here is derived from an EMBL/GenBank/DDBJ whole genome shotgun (WGS) entry which is preliminary data.</text>
</comment>
<keyword evidence="5" id="KW-1185">Reference proteome</keyword>
<dbReference type="PANTHER" id="PTHR21027:SF1">
    <property type="entry name" value="TRNA-SPLICING ENDONUCLEASE SUBUNIT SEN54"/>
    <property type="match status" value="1"/>
</dbReference>
<organism evidence="4 5">
    <name type="scientific">Marchantia polymorpha subsp. ruderalis</name>
    <dbReference type="NCBI Taxonomy" id="1480154"/>
    <lineage>
        <taxon>Eukaryota</taxon>
        <taxon>Viridiplantae</taxon>
        <taxon>Streptophyta</taxon>
        <taxon>Embryophyta</taxon>
        <taxon>Marchantiophyta</taxon>
        <taxon>Marchantiopsida</taxon>
        <taxon>Marchantiidae</taxon>
        <taxon>Marchantiales</taxon>
        <taxon>Marchantiaceae</taxon>
        <taxon>Marchantia</taxon>
    </lineage>
</organism>